<gene>
    <name evidence="2" type="ORF">IAB67_07085</name>
</gene>
<feature type="transmembrane region" description="Helical" evidence="1">
    <location>
        <begin position="75"/>
        <end position="96"/>
    </location>
</feature>
<accession>A0A9D1IUB7</accession>
<evidence type="ECO:0000256" key="1">
    <source>
        <dbReference type="SAM" id="Phobius"/>
    </source>
</evidence>
<sequence>MVKGVSKQAVIIPSPDPKKFEQAIFIVSGEAEHGIGSANEMLDLACQLASRYTVPAAPLRKASGRRSASGRLRRTLVPVFSFLLGSGATALVWSLLLNT</sequence>
<evidence type="ECO:0000313" key="2">
    <source>
        <dbReference type="EMBL" id="HIU44045.1"/>
    </source>
</evidence>
<keyword evidence="1" id="KW-0472">Membrane</keyword>
<dbReference type="EMBL" id="DVMR01000055">
    <property type="protein sequence ID" value="HIU44045.1"/>
    <property type="molecule type" value="Genomic_DNA"/>
</dbReference>
<keyword evidence="1" id="KW-1133">Transmembrane helix</keyword>
<comment type="caution">
    <text evidence="2">The sequence shown here is derived from an EMBL/GenBank/DDBJ whole genome shotgun (WGS) entry which is preliminary data.</text>
</comment>
<dbReference type="AlphaFoldDB" id="A0A9D1IUB7"/>
<reference evidence="2" key="2">
    <citation type="journal article" date="2021" name="PeerJ">
        <title>Extensive microbial diversity within the chicken gut microbiome revealed by metagenomics and culture.</title>
        <authorList>
            <person name="Gilroy R."/>
            <person name="Ravi A."/>
            <person name="Getino M."/>
            <person name="Pursley I."/>
            <person name="Horton D.L."/>
            <person name="Alikhan N.F."/>
            <person name="Baker D."/>
            <person name="Gharbi K."/>
            <person name="Hall N."/>
            <person name="Watson M."/>
            <person name="Adriaenssens E.M."/>
            <person name="Foster-Nyarko E."/>
            <person name="Jarju S."/>
            <person name="Secka A."/>
            <person name="Antonio M."/>
            <person name="Oren A."/>
            <person name="Chaudhuri R.R."/>
            <person name="La Ragione R."/>
            <person name="Hildebrand F."/>
            <person name="Pallen M.J."/>
        </authorList>
    </citation>
    <scope>NUCLEOTIDE SEQUENCE</scope>
    <source>
        <strain evidence="2">CHK191-8634</strain>
    </source>
</reference>
<keyword evidence="1" id="KW-0812">Transmembrane</keyword>
<reference evidence="2" key="1">
    <citation type="submission" date="2020-10" db="EMBL/GenBank/DDBJ databases">
        <authorList>
            <person name="Gilroy R."/>
        </authorList>
    </citation>
    <scope>NUCLEOTIDE SEQUENCE</scope>
    <source>
        <strain evidence="2">CHK191-8634</strain>
    </source>
</reference>
<organism evidence="2 3">
    <name type="scientific">Candidatus Ventrousia excrementavium</name>
    <dbReference type="NCBI Taxonomy" id="2840961"/>
    <lineage>
        <taxon>Bacteria</taxon>
        <taxon>Bacillati</taxon>
        <taxon>Bacillota</taxon>
        <taxon>Clostridia</taxon>
        <taxon>Eubacteriales</taxon>
        <taxon>Clostridiaceae</taxon>
        <taxon>Clostridiaceae incertae sedis</taxon>
        <taxon>Candidatus Ventrousia</taxon>
    </lineage>
</organism>
<evidence type="ECO:0000313" key="3">
    <source>
        <dbReference type="Proteomes" id="UP000824073"/>
    </source>
</evidence>
<protein>
    <submittedName>
        <fullName evidence="2">Uncharacterized protein</fullName>
    </submittedName>
</protein>
<dbReference type="Proteomes" id="UP000824073">
    <property type="component" value="Unassembled WGS sequence"/>
</dbReference>
<proteinExistence type="predicted"/>
<name>A0A9D1IUB7_9CLOT</name>